<dbReference type="InterPro" id="IPR013785">
    <property type="entry name" value="Aldolase_TIM"/>
</dbReference>
<evidence type="ECO:0000313" key="3">
    <source>
        <dbReference type="Proteomes" id="UP000664167"/>
    </source>
</evidence>
<proteinExistence type="predicted"/>
<dbReference type="AlphaFoldDB" id="A0A939FH83"/>
<name>A0A939FH83_9ACTN</name>
<keyword evidence="1" id="KW-0812">Transmembrane</keyword>
<keyword evidence="2" id="KW-0503">Monooxygenase</keyword>
<keyword evidence="3" id="KW-1185">Reference proteome</keyword>
<sequence>MTELPGVRHPIVLAPMGGAAGGALAAAVSGAGGLGLLGGGYGDREWLERELPIVAAGTDRPWGVGFLTWA</sequence>
<comment type="caution">
    <text evidence="2">The sequence shown here is derived from an EMBL/GenBank/DDBJ whole genome shotgun (WGS) entry which is preliminary data.</text>
</comment>
<dbReference type="GO" id="GO:0004497">
    <property type="term" value="F:monooxygenase activity"/>
    <property type="evidence" value="ECO:0007669"/>
    <property type="project" value="UniProtKB-KW"/>
</dbReference>
<reference evidence="2" key="1">
    <citation type="submission" date="2021-03" db="EMBL/GenBank/DDBJ databases">
        <title>Streptomyces poriferae sp. nov., a novel marine sponge-derived Actinobacteria species with anti-MRSA activity.</title>
        <authorList>
            <person name="Sandoval-Powers M."/>
            <person name="Kralova S."/>
            <person name="Nguyen G.-S."/>
            <person name="Fawwal D."/>
            <person name="Degnes K."/>
            <person name="Klinkenberg G."/>
            <person name="Sletta H."/>
            <person name="Wentzel A."/>
            <person name="Liles M.R."/>
        </authorList>
    </citation>
    <scope>NUCLEOTIDE SEQUENCE</scope>
    <source>
        <strain evidence="2">DSM 41794</strain>
    </source>
</reference>
<dbReference type="SUPFAM" id="SSF51412">
    <property type="entry name" value="Inosine monophosphate dehydrogenase (IMPDH)"/>
    <property type="match status" value="1"/>
</dbReference>
<dbReference type="PANTHER" id="PTHR32332">
    <property type="entry name" value="2-NITROPROPANE DIOXYGENASE"/>
    <property type="match status" value="1"/>
</dbReference>
<dbReference type="EMBL" id="JAFLRJ010001159">
    <property type="protein sequence ID" value="MBO0518049.1"/>
    <property type="molecule type" value="Genomic_DNA"/>
</dbReference>
<organism evidence="2 3">
    <name type="scientific">Streptomyces beijiangensis</name>
    <dbReference type="NCBI Taxonomy" id="163361"/>
    <lineage>
        <taxon>Bacteria</taxon>
        <taxon>Bacillati</taxon>
        <taxon>Actinomycetota</taxon>
        <taxon>Actinomycetes</taxon>
        <taxon>Kitasatosporales</taxon>
        <taxon>Streptomycetaceae</taxon>
        <taxon>Streptomyces</taxon>
    </lineage>
</organism>
<dbReference type="PANTHER" id="PTHR32332:SF31">
    <property type="entry name" value="2-NITROPROPANE DIOXYGENASE FAMILY, PUTATIVE (AFU_ORTHOLOGUE AFUA_2G09850)-RELATED"/>
    <property type="match status" value="1"/>
</dbReference>
<evidence type="ECO:0000313" key="2">
    <source>
        <dbReference type="EMBL" id="MBO0518049.1"/>
    </source>
</evidence>
<evidence type="ECO:0000256" key="1">
    <source>
        <dbReference type="SAM" id="Phobius"/>
    </source>
</evidence>
<accession>A0A939FH83</accession>
<gene>
    <name evidence="2" type="ORF">J0695_40975</name>
</gene>
<dbReference type="Pfam" id="PF03060">
    <property type="entry name" value="NMO"/>
    <property type="match status" value="1"/>
</dbReference>
<dbReference type="Proteomes" id="UP000664167">
    <property type="component" value="Unassembled WGS sequence"/>
</dbReference>
<feature type="non-terminal residue" evidence="2">
    <location>
        <position position="70"/>
    </location>
</feature>
<keyword evidence="1" id="KW-0472">Membrane</keyword>
<feature type="transmembrane region" description="Helical" evidence="1">
    <location>
        <begin position="12"/>
        <end position="37"/>
    </location>
</feature>
<protein>
    <submittedName>
        <fullName evidence="2">Nitronate monooxygenase</fullName>
    </submittedName>
</protein>
<keyword evidence="2" id="KW-0560">Oxidoreductase</keyword>
<keyword evidence="1" id="KW-1133">Transmembrane helix</keyword>
<dbReference type="Gene3D" id="3.20.20.70">
    <property type="entry name" value="Aldolase class I"/>
    <property type="match status" value="1"/>
</dbReference>